<evidence type="ECO:0000313" key="2">
    <source>
        <dbReference type="Proteomes" id="UP000054549"/>
    </source>
</evidence>
<gene>
    <name evidence="1" type="ORF">M378DRAFT_333000</name>
</gene>
<keyword evidence="2" id="KW-1185">Reference proteome</keyword>
<dbReference type="Proteomes" id="UP000054549">
    <property type="component" value="Unassembled WGS sequence"/>
</dbReference>
<reference evidence="1 2" key="1">
    <citation type="submission" date="2014-04" db="EMBL/GenBank/DDBJ databases">
        <title>Evolutionary Origins and Diversification of the Mycorrhizal Mutualists.</title>
        <authorList>
            <consortium name="DOE Joint Genome Institute"/>
            <consortium name="Mycorrhizal Genomics Consortium"/>
            <person name="Kohler A."/>
            <person name="Kuo A."/>
            <person name="Nagy L.G."/>
            <person name="Floudas D."/>
            <person name="Copeland A."/>
            <person name="Barry K.W."/>
            <person name="Cichocki N."/>
            <person name="Veneault-Fourrey C."/>
            <person name="LaButti K."/>
            <person name="Lindquist E.A."/>
            <person name="Lipzen A."/>
            <person name="Lundell T."/>
            <person name="Morin E."/>
            <person name="Murat C."/>
            <person name="Riley R."/>
            <person name="Ohm R."/>
            <person name="Sun H."/>
            <person name="Tunlid A."/>
            <person name="Henrissat B."/>
            <person name="Grigoriev I.V."/>
            <person name="Hibbett D.S."/>
            <person name="Martin F."/>
        </authorList>
    </citation>
    <scope>NUCLEOTIDE SEQUENCE [LARGE SCALE GENOMIC DNA]</scope>
    <source>
        <strain evidence="1 2">Koide BX008</strain>
    </source>
</reference>
<organism evidence="1 2">
    <name type="scientific">Amanita muscaria (strain Koide BX008)</name>
    <dbReference type="NCBI Taxonomy" id="946122"/>
    <lineage>
        <taxon>Eukaryota</taxon>
        <taxon>Fungi</taxon>
        <taxon>Dikarya</taxon>
        <taxon>Basidiomycota</taxon>
        <taxon>Agaricomycotina</taxon>
        <taxon>Agaricomycetes</taxon>
        <taxon>Agaricomycetidae</taxon>
        <taxon>Agaricales</taxon>
        <taxon>Pluteineae</taxon>
        <taxon>Amanitaceae</taxon>
        <taxon>Amanita</taxon>
    </lineage>
</organism>
<dbReference type="AlphaFoldDB" id="A0A0C2S6E2"/>
<accession>A0A0C2S6E2</accession>
<sequence length="59" mass="6756">MVEAQSIQSLYRGTRYLLVFKTTTFQTSSSDLGFCLNALMLPFRHIELKTSITATHQCR</sequence>
<dbReference type="EMBL" id="KN818341">
    <property type="protein sequence ID" value="KIL58315.1"/>
    <property type="molecule type" value="Genomic_DNA"/>
</dbReference>
<dbReference type="HOGENOM" id="CLU_2960224_0_0_1"/>
<dbReference type="InParanoid" id="A0A0C2S6E2"/>
<name>A0A0C2S6E2_AMAMK</name>
<protein>
    <submittedName>
        <fullName evidence="1">Uncharacterized protein</fullName>
    </submittedName>
</protein>
<proteinExistence type="predicted"/>
<evidence type="ECO:0000313" key="1">
    <source>
        <dbReference type="EMBL" id="KIL58315.1"/>
    </source>
</evidence>